<dbReference type="FunFam" id="3.30.450.20:FF:000135">
    <property type="entry name" value="Ptaureo1a lov2 domain"/>
    <property type="match status" value="1"/>
</dbReference>
<dbReference type="InterPro" id="IPR000700">
    <property type="entry name" value="PAS-assoc_C"/>
</dbReference>
<keyword evidence="1" id="KW-0285">Flavoprotein</keyword>
<dbReference type="EMBL" id="KU702010">
    <property type="protein sequence ID" value="AML79520.1"/>
    <property type="molecule type" value="mRNA"/>
</dbReference>
<dbReference type="PROSITE" id="PS50113">
    <property type="entry name" value="PAC"/>
    <property type="match status" value="1"/>
</dbReference>
<feature type="region of interest" description="Disordered" evidence="4">
    <location>
        <begin position="161"/>
        <end position="186"/>
    </location>
</feature>
<evidence type="ECO:0000259" key="6">
    <source>
        <dbReference type="PROSITE" id="PS50217"/>
    </source>
</evidence>
<evidence type="ECO:0000313" key="7">
    <source>
        <dbReference type="EMBL" id="AML79520.1"/>
    </source>
</evidence>
<dbReference type="SUPFAM" id="SSF57959">
    <property type="entry name" value="Leucine zipper domain"/>
    <property type="match status" value="1"/>
</dbReference>
<dbReference type="AlphaFoldDB" id="A0A126X4Z9"/>
<dbReference type="Gene3D" id="3.30.450.20">
    <property type="entry name" value="PAS domain"/>
    <property type="match status" value="1"/>
</dbReference>
<dbReference type="Gene3D" id="1.20.5.170">
    <property type="match status" value="1"/>
</dbReference>
<dbReference type="PROSITE" id="PS50217">
    <property type="entry name" value="BZIP"/>
    <property type="match status" value="1"/>
</dbReference>
<dbReference type="Pfam" id="PF13426">
    <property type="entry name" value="PAS_9"/>
    <property type="match status" value="1"/>
</dbReference>
<dbReference type="InterPro" id="IPR000014">
    <property type="entry name" value="PAS"/>
</dbReference>
<dbReference type="PANTHER" id="PTHR47429:SF8">
    <property type="entry name" value="PHOTOTROPIN-1-LIKE"/>
    <property type="match status" value="1"/>
</dbReference>
<evidence type="ECO:0000256" key="4">
    <source>
        <dbReference type="SAM" id="MobiDB-lite"/>
    </source>
</evidence>
<evidence type="ECO:0000259" key="5">
    <source>
        <dbReference type="PROSITE" id="PS50113"/>
    </source>
</evidence>
<evidence type="ECO:0000256" key="1">
    <source>
        <dbReference type="ARBA" id="ARBA00022630"/>
    </source>
</evidence>
<dbReference type="CDD" id="cd14809">
    <property type="entry name" value="bZIP_AUREO-like"/>
    <property type="match status" value="1"/>
</dbReference>
<feature type="domain" description="PAC" evidence="5">
    <location>
        <begin position="341"/>
        <end position="395"/>
    </location>
</feature>
<evidence type="ECO:0000256" key="2">
    <source>
        <dbReference type="ARBA" id="ARBA00022643"/>
    </source>
</evidence>
<sequence>MSDTVTPVFGSAGPGVARGIDLDEMFSEFFAFSDGEDTIKPIAGGTTRDPSSNDSASGEPFDVEGFGGGIEELDVGVDTAVGAGEEMTYSASSMSDASAGTMAAGRGSRGISIGIGVAAGAASANQHRGLKRELSESNIAGGVMGNMSGKHGSIYGTMGNMSGRSMSEQQKLERRQERNREHAKRSRIRKKFMLECLQEQLLAMRKQNLALRQVVKEHMPDEAAKVFEKCTNEKALVLSGKNTESAQPIQSDEEDETKEPNCLLLEPDFQLMRALMESQQNFTISDPSMPDNPIVYASQGFLNLTGYCIQNVIGRNCRFLQGPGTDPRAIDIVRRGVTEGRDTSVCLLNYKADGTPFWNQFFVAALRDDTGKIVNYVGVQCEVQEEAEDGEFRERLRKIPLPEELMKDGNDDDDDDGWQR</sequence>
<evidence type="ECO:0000256" key="3">
    <source>
        <dbReference type="ARBA" id="ARBA00022991"/>
    </source>
</evidence>
<dbReference type="InterPro" id="IPR046347">
    <property type="entry name" value="bZIP_sf"/>
</dbReference>
<dbReference type="SUPFAM" id="SSF55785">
    <property type="entry name" value="PYP-like sensor domain (PAS domain)"/>
    <property type="match status" value="1"/>
</dbReference>
<dbReference type="Pfam" id="PF07716">
    <property type="entry name" value="bZIP_2"/>
    <property type="match status" value="1"/>
</dbReference>
<feature type="region of interest" description="Disordered" evidence="4">
    <location>
        <begin position="40"/>
        <end position="69"/>
    </location>
</feature>
<feature type="compositionally biased region" description="Basic and acidic residues" evidence="4">
    <location>
        <begin position="170"/>
        <end position="180"/>
    </location>
</feature>
<name>A0A126X4Z9_9PHAE</name>
<protein>
    <submittedName>
        <fullName evidence="7">Putative LOV domain-containing protein</fullName>
    </submittedName>
</protein>
<keyword evidence="2" id="KW-0288">FMN</keyword>
<feature type="domain" description="BZIP" evidence="6">
    <location>
        <begin position="169"/>
        <end position="217"/>
    </location>
</feature>
<organism evidence="7">
    <name type="scientific">Sargassum thunbergii</name>
    <dbReference type="NCBI Taxonomy" id="127542"/>
    <lineage>
        <taxon>Eukaryota</taxon>
        <taxon>Sar</taxon>
        <taxon>Stramenopiles</taxon>
        <taxon>Ochrophyta</taxon>
        <taxon>PX clade</taxon>
        <taxon>Phaeophyceae</taxon>
        <taxon>Fucales</taxon>
        <taxon>Sargassaceae</taxon>
        <taxon>Sargassum</taxon>
    </lineage>
</organism>
<dbReference type="InterPro" id="IPR001610">
    <property type="entry name" value="PAC"/>
</dbReference>
<dbReference type="GO" id="GO:0003700">
    <property type="term" value="F:DNA-binding transcription factor activity"/>
    <property type="evidence" value="ECO:0007669"/>
    <property type="project" value="InterPro"/>
</dbReference>
<keyword evidence="3" id="KW-0157">Chromophore</keyword>
<accession>A0A126X4Z9</accession>
<reference evidence="7" key="1">
    <citation type="journal article" date="2016" name="Proc. Natl. Acad. Sci. U.S.A.">
        <title>Functional and topological diversity of LOV domain photoreceptors.</title>
        <authorList>
            <person name="Glantz S.T."/>
            <person name="Carpenter E.J."/>
            <person name="Melkonian M."/>
            <person name="Gardner K.H."/>
            <person name="Boyden E.S."/>
            <person name="Wong G.K."/>
            <person name="Chow B.Y."/>
        </authorList>
    </citation>
    <scope>NUCLEOTIDE SEQUENCE</scope>
    <source>
        <strain evidence="7">YRMA_2004657</strain>
    </source>
</reference>
<dbReference type="CDD" id="cd00130">
    <property type="entry name" value="PAS"/>
    <property type="match status" value="1"/>
</dbReference>
<dbReference type="GO" id="GO:0005634">
    <property type="term" value="C:nucleus"/>
    <property type="evidence" value="ECO:0007669"/>
    <property type="project" value="TreeGrafter"/>
</dbReference>
<dbReference type="SMART" id="SM00086">
    <property type="entry name" value="PAC"/>
    <property type="match status" value="1"/>
</dbReference>
<proteinExistence type="evidence at transcript level"/>
<dbReference type="InterPro" id="IPR004827">
    <property type="entry name" value="bZIP"/>
</dbReference>
<dbReference type="InterPro" id="IPR035965">
    <property type="entry name" value="PAS-like_dom_sf"/>
</dbReference>
<dbReference type="PANTHER" id="PTHR47429">
    <property type="entry name" value="PROTEIN TWIN LOV 1"/>
    <property type="match status" value="1"/>
</dbReference>